<dbReference type="FunFam" id="1.10.600.10:FF:000007">
    <property type="entry name" value="Isoprene synthase, chloroplastic"/>
    <property type="match status" value="1"/>
</dbReference>
<evidence type="ECO:0000259" key="5">
    <source>
        <dbReference type="Pfam" id="PF01397"/>
    </source>
</evidence>
<gene>
    <name evidence="7" type="primary">TPS29</name>
</gene>
<dbReference type="InterPro" id="IPR005630">
    <property type="entry name" value="Terpene_synthase_metal-bd"/>
</dbReference>
<evidence type="ECO:0000256" key="2">
    <source>
        <dbReference type="ARBA" id="ARBA00022723"/>
    </source>
</evidence>
<reference evidence="7" key="1">
    <citation type="submission" date="2016-03" db="EMBL/GenBank/DDBJ databases">
        <title>The terpene synthase gene family in Tripterygium wilfordii harbors a labdane-type diterpene synthase among the monoterpene synthase TPS-b subfamily: igin of Tripterygium wilfordii terpene synthases.</title>
        <authorList>
            <person name="Hansen N.L."/>
            <person name="Heskes A.M."/>
            <person name="Hamberger B."/>
            <person name="Olsen C.E."/>
            <person name="Andersen-Ranberg J."/>
            <person name="Hamberger B."/>
        </authorList>
    </citation>
    <scope>NUCLEOTIDE SEQUENCE</scope>
</reference>
<dbReference type="InterPro" id="IPR008930">
    <property type="entry name" value="Terpenoid_cyclase/PrenylTrfase"/>
</dbReference>
<dbReference type="Gene3D" id="1.10.600.10">
    <property type="entry name" value="Farnesyl Diphosphate Synthase"/>
    <property type="match status" value="1"/>
</dbReference>
<comment type="cofactor">
    <cofactor evidence="1">
        <name>Mg(2+)</name>
        <dbReference type="ChEBI" id="CHEBI:18420"/>
    </cofactor>
</comment>
<dbReference type="CDD" id="cd00684">
    <property type="entry name" value="Terpene_cyclase_plant_C1"/>
    <property type="match status" value="1"/>
</dbReference>
<dbReference type="SUPFAM" id="SSF48239">
    <property type="entry name" value="Terpenoid cyclases/Protein prenyltransferases"/>
    <property type="match status" value="1"/>
</dbReference>
<dbReference type="InterPro" id="IPR036965">
    <property type="entry name" value="Terpene_synth_N_sf"/>
</dbReference>
<dbReference type="PANTHER" id="PTHR31225">
    <property type="entry name" value="OS04G0344100 PROTEIN-RELATED"/>
    <property type="match status" value="1"/>
</dbReference>
<name>A0A1C7AAN1_TRIWF</name>
<dbReference type="InterPro" id="IPR050148">
    <property type="entry name" value="Terpene_synthase-like"/>
</dbReference>
<dbReference type="EMBL" id="KU948706">
    <property type="protein sequence ID" value="ANO43019.1"/>
    <property type="molecule type" value="mRNA"/>
</dbReference>
<evidence type="ECO:0000256" key="1">
    <source>
        <dbReference type="ARBA" id="ARBA00001946"/>
    </source>
</evidence>
<dbReference type="GO" id="GO:0010333">
    <property type="term" value="F:terpene synthase activity"/>
    <property type="evidence" value="ECO:0007669"/>
    <property type="project" value="InterPro"/>
</dbReference>
<evidence type="ECO:0000256" key="4">
    <source>
        <dbReference type="ARBA" id="ARBA00023239"/>
    </source>
</evidence>
<dbReference type="SUPFAM" id="SSF48576">
    <property type="entry name" value="Terpenoid synthases"/>
    <property type="match status" value="1"/>
</dbReference>
<dbReference type="Pfam" id="PF03936">
    <property type="entry name" value="Terpene_synth_C"/>
    <property type="match status" value="1"/>
</dbReference>
<protein>
    <submittedName>
        <fullName evidence="7">Terpene synthase 29</fullName>
    </submittedName>
</protein>
<organism evidence="7">
    <name type="scientific">Tripterygium wilfordii</name>
    <name type="common">Thunder God vine</name>
    <dbReference type="NCBI Taxonomy" id="458696"/>
    <lineage>
        <taxon>Eukaryota</taxon>
        <taxon>Viridiplantae</taxon>
        <taxon>Streptophyta</taxon>
        <taxon>Embryophyta</taxon>
        <taxon>Tracheophyta</taxon>
        <taxon>Spermatophyta</taxon>
        <taxon>Magnoliopsida</taxon>
        <taxon>eudicotyledons</taxon>
        <taxon>Gunneridae</taxon>
        <taxon>Pentapetalae</taxon>
        <taxon>rosids</taxon>
        <taxon>fabids</taxon>
        <taxon>Celastrales</taxon>
        <taxon>Celastraceae</taxon>
        <taxon>Tripterygium</taxon>
    </lineage>
</organism>
<dbReference type="InterPro" id="IPR034741">
    <property type="entry name" value="Terpene_cyclase-like_1_C"/>
</dbReference>
<feature type="domain" description="Terpene synthase metal-binding" evidence="6">
    <location>
        <begin position="260"/>
        <end position="500"/>
    </location>
</feature>
<evidence type="ECO:0000313" key="7">
    <source>
        <dbReference type="EMBL" id="ANO43019.1"/>
    </source>
</evidence>
<dbReference type="AlphaFoldDB" id="A0A1C7AAN1"/>
<proteinExistence type="evidence at transcript level"/>
<feature type="domain" description="Terpene synthase N-terminal" evidence="5">
    <location>
        <begin position="49"/>
        <end position="203"/>
    </location>
</feature>
<keyword evidence="3" id="KW-0460">Magnesium</keyword>
<dbReference type="Pfam" id="PF01397">
    <property type="entry name" value="Terpene_synth"/>
    <property type="match status" value="1"/>
</dbReference>
<evidence type="ECO:0000256" key="3">
    <source>
        <dbReference type="ARBA" id="ARBA00022842"/>
    </source>
</evidence>
<keyword evidence="4" id="KW-0456">Lyase</keyword>
<dbReference type="GO" id="GO:0016102">
    <property type="term" value="P:diterpenoid biosynthetic process"/>
    <property type="evidence" value="ECO:0007669"/>
    <property type="project" value="InterPro"/>
</dbReference>
<dbReference type="PANTHER" id="PTHR31225:SF0">
    <property type="entry name" value="S-(+)-LINALOOL SYNTHASE, CHLOROPLASTIC"/>
    <property type="match status" value="1"/>
</dbReference>
<keyword evidence="2" id="KW-0479">Metal-binding</keyword>
<dbReference type="SFLD" id="SFLDG01019">
    <property type="entry name" value="Terpene_Cyclase_Like_1_C_Termi"/>
    <property type="match status" value="1"/>
</dbReference>
<accession>A0A1C7AAN1</accession>
<dbReference type="Gene3D" id="1.50.10.130">
    <property type="entry name" value="Terpene synthase, N-terminal domain"/>
    <property type="match status" value="1"/>
</dbReference>
<evidence type="ECO:0000259" key="6">
    <source>
        <dbReference type="Pfam" id="PF03936"/>
    </source>
</evidence>
<dbReference type="InterPro" id="IPR001906">
    <property type="entry name" value="Terpene_synth_N"/>
</dbReference>
<dbReference type="InterPro" id="IPR044814">
    <property type="entry name" value="Terpene_cyclase_plant_C1"/>
</dbReference>
<dbReference type="InterPro" id="IPR008949">
    <property type="entry name" value="Isoprenoid_synthase_dom_sf"/>
</dbReference>
<dbReference type="GO" id="GO:0000287">
    <property type="term" value="F:magnesium ion binding"/>
    <property type="evidence" value="ECO:0007669"/>
    <property type="project" value="InterPro"/>
</dbReference>
<dbReference type="SFLD" id="SFLDS00005">
    <property type="entry name" value="Isoprenoid_Synthase_Type_I"/>
    <property type="match status" value="1"/>
</dbReference>
<sequence length="552" mass="63093">MAFFGSSRSSIIPLKTISQIVTADSTNKWGTVDSNHKSAPTTPLNDRICNEHAHKVKDFKQIINVAGEDPSEGLAIIDAVQRLGVDHHFQDEIHKILQKHYTLATGTTTHGDCMITSLRFRLLRQEGYYVSADVFEGLKDKEGKFDQNLSGDIKGLMALYEASQLSMEGENILDEARDYSSRLLNACITELDHDQARIVEHTLTHPHHKSLARFMAKNFLRDFHGTNDWIDDLKKLAKVDFDMAQSTYQKEVVQISQWWKELGLAEELKFARDQPVKWYIWTTTCHQDPSFSELRINLTKPISFVYLIDDIFDVYGTPQEVTDFTEAVDRWDHDAIDQLPYYMKICFKALDDITNEISYKVYKQHGWNPLDSLRKSWGRLCNAFLTEAKWFASGHLPKAEEYLENGIISSGVPVVLLHLFFLLGEGVTQKSVEMIDNTPAIVSAAAAILRLWDDLGSAKDEDQDGKDGSYLACYTNENPGCSLEDAEKHVKSKICDEWKQLNKECLSQKNPFSPSFLKACLNVSRMVPLMYEYDENRRLPRLEEFLKSILIK</sequence>